<dbReference type="OrthoDB" id="783096at2759"/>
<dbReference type="InterPro" id="IPR029052">
    <property type="entry name" value="Metallo-depent_PP-like"/>
</dbReference>
<feature type="domain" description="Calcineurin-like phosphoesterase" evidence="2">
    <location>
        <begin position="217"/>
        <end position="465"/>
    </location>
</feature>
<reference evidence="3" key="1">
    <citation type="journal article" date="2020" name="Stud. Mycol.">
        <title>101 Dothideomycetes genomes: a test case for predicting lifestyles and emergence of pathogens.</title>
        <authorList>
            <person name="Haridas S."/>
            <person name="Albert R."/>
            <person name="Binder M."/>
            <person name="Bloem J."/>
            <person name="Labutti K."/>
            <person name="Salamov A."/>
            <person name="Andreopoulos B."/>
            <person name="Baker S."/>
            <person name="Barry K."/>
            <person name="Bills G."/>
            <person name="Bluhm B."/>
            <person name="Cannon C."/>
            <person name="Castanera R."/>
            <person name="Culley D."/>
            <person name="Daum C."/>
            <person name="Ezra D."/>
            <person name="Gonzalez J."/>
            <person name="Henrissat B."/>
            <person name="Kuo A."/>
            <person name="Liang C."/>
            <person name="Lipzen A."/>
            <person name="Lutzoni F."/>
            <person name="Magnuson J."/>
            <person name="Mondo S."/>
            <person name="Nolan M."/>
            <person name="Ohm R."/>
            <person name="Pangilinan J."/>
            <person name="Park H.-J."/>
            <person name="Ramirez L."/>
            <person name="Alfaro M."/>
            <person name="Sun H."/>
            <person name="Tritt A."/>
            <person name="Yoshinaga Y."/>
            <person name="Zwiers L.-H."/>
            <person name="Turgeon B."/>
            <person name="Goodwin S."/>
            <person name="Spatafora J."/>
            <person name="Crous P."/>
            <person name="Grigoriev I."/>
        </authorList>
    </citation>
    <scope>NUCLEOTIDE SEQUENCE</scope>
    <source>
        <strain evidence="3">Tuck. ex Michener</strain>
    </source>
</reference>
<accession>A0A6A6H857</accession>
<dbReference type="SUPFAM" id="SSF56300">
    <property type="entry name" value="Metallo-dependent phosphatases"/>
    <property type="match status" value="1"/>
</dbReference>
<dbReference type="PANTHER" id="PTHR32440">
    <property type="entry name" value="PHOSPHATASE DCR2-RELATED-RELATED"/>
    <property type="match status" value="1"/>
</dbReference>
<proteinExistence type="predicted"/>
<sequence length="549" mass="61733">MTRRIVRTVIQVGTLATILLFFAYLLDNRYRVLPTSIHNQIPSHHPGLIVTDINVKTCSSLNVFSSCAPDSDQWQMIDKELYLGSIWFSKAYVYVLRMKEEELGHGDKVVLDVRISRLDPALTDKTESREKWESRNGGIWLKRSAKHADSDSKDAVTAVDILFGADAVEPRLGWEVKDLPLLLDTAGETQESRLTVRRGQPVKIEKVVPRIRKDGKFKIMQAADLHLSTGFGTCRDTDPDGKDGNRCDADTKTLEFVGRLLDEEKPDLVVLSGDQVNGETAPDAQSAIFKFAELFIQRRIPYAAIFGNHDDEGSLPRTAQMEILQGLPYSLSEAGSNTIDGVGNYFVEVLAPGHSQHSALTLYLLDTHSYSPDEAHYKGYDWIKPNQIKWFKDTASTLKRDHSKYSLIHLDMAFIHIPIPEYTDQNAIRVGQYREPPTAPTFNSGFKNALVEHGVMVVSCGHDHVNDYCALSQSLESQKPELWMCYAGGSGYGGYGGWGGYDRRLRFFELDTDEARITTWKRVESKDGDERKKKLDRQIIVDGGKVVND</sequence>
<evidence type="ECO:0000313" key="3">
    <source>
        <dbReference type="EMBL" id="KAF2234304.1"/>
    </source>
</evidence>
<gene>
    <name evidence="3" type="ORF">EV356DRAFT_501830</name>
</gene>
<keyword evidence="1" id="KW-0812">Transmembrane</keyword>
<dbReference type="Pfam" id="PF00149">
    <property type="entry name" value="Metallophos"/>
    <property type="match status" value="1"/>
</dbReference>
<protein>
    <submittedName>
        <fullName evidence="3">Metallo-dependent phosphatase</fullName>
    </submittedName>
</protein>
<evidence type="ECO:0000259" key="2">
    <source>
        <dbReference type="Pfam" id="PF00149"/>
    </source>
</evidence>
<keyword evidence="1" id="KW-1133">Transmembrane helix</keyword>
<dbReference type="InterPro" id="IPR004843">
    <property type="entry name" value="Calcineurin-like_PHP"/>
</dbReference>
<dbReference type="GO" id="GO:0004721">
    <property type="term" value="F:phosphoprotein phosphatase activity"/>
    <property type="evidence" value="ECO:0007669"/>
    <property type="project" value="TreeGrafter"/>
</dbReference>
<dbReference type="PANTHER" id="PTHR32440:SF0">
    <property type="entry name" value="PHOSPHATASE DCR2-RELATED"/>
    <property type="match status" value="1"/>
</dbReference>
<dbReference type="GO" id="GO:0005737">
    <property type="term" value="C:cytoplasm"/>
    <property type="evidence" value="ECO:0007669"/>
    <property type="project" value="TreeGrafter"/>
</dbReference>
<dbReference type="Proteomes" id="UP000800092">
    <property type="component" value="Unassembled WGS sequence"/>
</dbReference>
<dbReference type="EMBL" id="ML991799">
    <property type="protein sequence ID" value="KAF2234304.1"/>
    <property type="molecule type" value="Genomic_DNA"/>
</dbReference>
<keyword evidence="1" id="KW-0472">Membrane</keyword>
<dbReference type="FunFam" id="3.60.21.10:FF:000054">
    <property type="entry name" value="DCR2p Phosphoesterase"/>
    <property type="match status" value="1"/>
</dbReference>
<feature type="transmembrane region" description="Helical" evidence="1">
    <location>
        <begin position="5"/>
        <end position="26"/>
    </location>
</feature>
<evidence type="ECO:0000256" key="1">
    <source>
        <dbReference type="SAM" id="Phobius"/>
    </source>
</evidence>
<evidence type="ECO:0000313" key="4">
    <source>
        <dbReference type="Proteomes" id="UP000800092"/>
    </source>
</evidence>
<organism evidence="3 4">
    <name type="scientific">Viridothelium virens</name>
    <name type="common">Speckled blister lichen</name>
    <name type="synonym">Trypethelium virens</name>
    <dbReference type="NCBI Taxonomy" id="1048519"/>
    <lineage>
        <taxon>Eukaryota</taxon>
        <taxon>Fungi</taxon>
        <taxon>Dikarya</taxon>
        <taxon>Ascomycota</taxon>
        <taxon>Pezizomycotina</taxon>
        <taxon>Dothideomycetes</taxon>
        <taxon>Dothideomycetes incertae sedis</taxon>
        <taxon>Trypetheliales</taxon>
        <taxon>Trypetheliaceae</taxon>
        <taxon>Viridothelium</taxon>
    </lineage>
</organism>
<dbReference type="Gene3D" id="3.60.21.10">
    <property type="match status" value="1"/>
</dbReference>
<keyword evidence="4" id="KW-1185">Reference proteome</keyword>
<dbReference type="CDD" id="cd07383">
    <property type="entry name" value="MPP_Dcr2"/>
    <property type="match status" value="1"/>
</dbReference>
<name>A0A6A6H857_VIRVR</name>
<dbReference type="AlphaFoldDB" id="A0A6A6H857"/>